<dbReference type="Proteomes" id="UP000035800">
    <property type="component" value="Chromosome I"/>
</dbReference>
<reference evidence="1 2" key="1">
    <citation type="journal article" date="2012" name="Gene">
        <title>Sequence of Leptospira santarosai serovar Shermani genome and prediction of virulence-associated genes.</title>
        <authorList>
            <person name="Chou L.F."/>
            <person name="Chen Y.T."/>
            <person name="Lu C.W."/>
            <person name="Ko Y.C."/>
            <person name="Tang C.Y."/>
            <person name="Pan M.J."/>
            <person name="Tian Y.C."/>
            <person name="Chiu C.H."/>
            <person name="Hung C.C."/>
            <person name="Yang C.W."/>
        </authorList>
    </citation>
    <scope>NUCLEOTIDE SEQUENCE [LARGE SCALE GENOMIC DNA]</scope>
    <source>
        <strain evidence="1">LT 821</strain>
    </source>
</reference>
<evidence type="ECO:0000313" key="1">
    <source>
        <dbReference type="EMBL" id="AIT10985.1"/>
    </source>
</evidence>
<name>A0A097ESV4_9LEPT</name>
<protein>
    <submittedName>
        <fullName evidence="1">Uncharacterized protein</fullName>
    </submittedName>
</protein>
<dbReference type="KEGG" id="lst:LSS_22335"/>
<gene>
    <name evidence="1" type="ORF">LSS_22335</name>
</gene>
<sequence>MWIKLRRFGGNFEYSSPIDCARLLALEFAVPDSPKF</sequence>
<dbReference type="AlphaFoldDB" id="A0A097ESV4"/>
<reference evidence="1 2" key="2">
    <citation type="journal article" date="2014" name="Emerg. Microbes Infect.">
        <title>Potential impact on kidney infection: a whole-genome analysis of Leptospira santarosai serovar Shermani.</title>
        <authorList>
            <person name="Chou L.F."/>
            <person name="Chen T.W."/>
            <person name="Ko Y.C."/>
            <person name="Pan M.J."/>
            <person name="Tian Y.C."/>
            <person name="Chiu C.H."/>
            <person name="Tang P."/>
            <person name="Hung C.C."/>
            <person name="Yang C.W."/>
        </authorList>
    </citation>
    <scope>NUCLEOTIDE SEQUENCE</scope>
    <source>
        <strain evidence="1 2">LT 821</strain>
    </source>
</reference>
<organism evidence="1 2">
    <name type="scientific">Leptospira santarosai serovar Shermani str. LT 821</name>
    <dbReference type="NCBI Taxonomy" id="758847"/>
    <lineage>
        <taxon>Bacteria</taxon>
        <taxon>Pseudomonadati</taxon>
        <taxon>Spirochaetota</taxon>
        <taxon>Spirochaetia</taxon>
        <taxon>Leptospirales</taxon>
        <taxon>Leptospiraceae</taxon>
        <taxon>Leptospira</taxon>
    </lineage>
</organism>
<evidence type="ECO:0000313" key="2">
    <source>
        <dbReference type="Proteomes" id="UP000035800"/>
    </source>
</evidence>
<dbReference type="EMBL" id="CP006694">
    <property type="protein sequence ID" value="AIT10985.1"/>
    <property type="molecule type" value="Genomic_DNA"/>
</dbReference>
<proteinExistence type="predicted"/>
<dbReference type="STRING" id="758847.LSS_22335"/>
<accession>A0A097ESV4</accession>